<organism evidence="1 2">
    <name type="scientific">Coemansia aciculifera</name>
    <dbReference type="NCBI Taxonomy" id="417176"/>
    <lineage>
        <taxon>Eukaryota</taxon>
        <taxon>Fungi</taxon>
        <taxon>Fungi incertae sedis</taxon>
        <taxon>Zoopagomycota</taxon>
        <taxon>Kickxellomycotina</taxon>
        <taxon>Kickxellomycetes</taxon>
        <taxon>Kickxellales</taxon>
        <taxon>Kickxellaceae</taxon>
        <taxon>Coemansia</taxon>
    </lineage>
</organism>
<gene>
    <name evidence="1" type="ORF">IWW38_001459</name>
</gene>
<evidence type="ECO:0000313" key="2">
    <source>
        <dbReference type="Proteomes" id="UP001139981"/>
    </source>
</evidence>
<keyword evidence="2" id="KW-1185">Reference proteome</keyword>
<evidence type="ECO:0000313" key="1">
    <source>
        <dbReference type="EMBL" id="KAJ2898215.1"/>
    </source>
</evidence>
<protein>
    <submittedName>
        <fullName evidence="1">Uncharacterized protein</fullName>
    </submittedName>
</protein>
<comment type="caution">
    <text evidence="1">The sequence shown here is derived from an EMBL/GenBank/DDBJ whole genome shotgun (WGS) entry which is preliminary data.</text>
</comment>
<proteinExistence type="predicted"/>
<name>A0ACC1M6P0_9FUNG</name>
<dbReference type="Proteomes" id="UP001139981">
    <property type="component" value="Unassembled WGS sequence"/>
</dbReference>
<reference evidence="1" key="1">
    <citation type="submission" date="2022-07" db="EMBL/GenBank/DDBJ databases">
        <title>Phylogenomic reconstructions and comparative analyses of Kickxellomycotina fungi.</title>
        <authorList>
            <person name="Reynolds N.K."/>
            <person name="Stajich J.E."/>
            <person name="Barry K."/>
            <person name="Grigoriev I.V."/>
            <person name="Crous P."/>
            <person name="Smith M.E."/>
        </authorList>
    </citation>
    <scope>NUCLEOTIDE SEQUENCE</scope>
    <source>
        <strain evidence="1">CBS 190363</strain>
    </source>
</reference>
<sequence length="376" mass="41441">MVSTPVPDFVNCTSTMPGVGDAIVTDDEFSMAKTASHAFLGNLADHKGFPGRSDSDELAIPAKVGSYRIFDFAMPASQQPYKVDDDTLTMERLNALHTQDRAKTLQGRHSMVVAVSADVVSTTEKEALDDKPMHENERIVLYLAGGAFIVCDTIHSKWMYIRMSQELGMRVFVPRYQVAPLYVYPRPLHDVYTAYQHLLGRGFRPQNILMIGISAGANICLSVLQLLAMNNKNSPSVAGCIVCEPFIDLTMSHSSWQGNQDKCVLPYVPCAEPGSISRVYFGPTDGVAADILGVLRLPLLSPLFADVTVFPPMQIQVGEDDVLHDEAKAFAARIPTAELIVYPGINHYTLLRGRAQLDLYYGNMRKFSNKVFGSDN</sequence>
<dbReference type="EMBL" id="JANBVB010000072">
    <property type="protein sequence ID" value="KAJ2898215.1"/>
    <property type="molecule type" value="Genomic_DNA"/>
</dbReference>
<accession>A0ACC1M6P0</accession>